<sequence>MTPNNEIDHDHDHSTSNSTSPSTTHSSLHSTSESDDPEQEVWYDSLEYIYSSADDDSHVFVEAVEHDFPDEPYEENKISPRESSQSVTSQTDESPEPNSKPATPCFDFNYPG</sequence>
<dbReference type="GeneID" id="81381924"/>
<feature type="compositionally biased region" description="Basic and acidic residues" evidence="1">
    <location>
        <begin position="64"/>
        <end position="80"/>
    </location>
</feature>
<dbReference type="Proteomes" id="UP001147733">
    <property type="component" value="Unassembled WGS sequence"/>
</dbReference>
<dbReference type="EMBL" id="JAPQKT010000003">
    <property type="protein sequence ID" value="KAJ5234669.1"/>
    <property type="molecule type" value="Genomic_DNA"/>
</dbReference>
<name>A0A9W9TRR0_PENCI</name>
<evidence type="ECO:0000313" key="3">
    <source>
        <dbReference type="Proteomes" id="UP001147733"/>
    </source>
</evidence>
<evidence type="ECO:0000313" key="2">
    <source>
        <dbReference type="EMBL" id="KAJ5234669.1"/>
    </source>
</evidence>
<accession>A0A9W9TRR0</accession>
<feature type="region of interest" description="Disordered" evidence="1">
    <location>
        <begin position="1"/>
        <end position="40"/>
    </location>
</feature>
<feature type="compositionally biased region" description="Polar residues" evidence="1">
    <location>
        <begin position="81"/>
        <end position="101"/>
    </location>
</feature>
<feature type="compositionally biased region" description="Basic and acidic residues" evidence="1">
    <location>
        <begin position="1"/>
        <end position="14"/>
    </location>
</feature>
<gene>
    <name evidence="2" type="ORF">N7469_003837</name>
</gene>
<reference evidence="2" key="1">
    <citation type="submission" date="2022-11" db="EMBL/GenBank/DDBJ databases">
        <authorList>
            <person name="Petersen C."/>
        </authorList>
    </citation>
    <scope>NUCLEOTIDE SEQUENCE</scope>
    <source>
        <strain evidence="2">IBT 23319</strain>
    </source>
</reference>
<keyword evidence="3" id="KW-1185">Reference proteome</keyword>
<proteinExistence type="predicted"/>
<comment type="caution">
    <text evidence="2">The sequence shown here is derived from an EMBL/GenBank/DDBJ whole genome shotgun (WGS) entry which is preliminary data.</text>
</comment>
<protein>
    <submittedName>
        <fullName evidence="2">Uncharacterized protein</fullName>
    </submittedName>
</protein>
<reference evidence="2" key="2">
    <citation type="journal article" date="2023" name="IMA Fungus">
        <title>Comparative genomic study of the Penicillium genus elucidates a diverse pangenome and 15 lateral gene transfer events.</title>
        <authorList>
            <person name="Petersen C."/>
            <person name="Sorensen T."/>
            <person name="Nielsen M.R."/>
            <person name="Sondergaard T.E."/>
            <person name="Sorensen J.L."/>
            <person name="Fitzpatrick D.A."/>
            <person name="Frisvad J.C."/>
            <person name="Nielsen K.L."/>
        </authorList>
    </citation>
    <scope>NUCLEOTIDE SEQUENCE</scope>
    <source>
        <strain evidence="2">IBT 23319</strain>
    </source>
</reference>
<evidence type="ECO:0000256" key="1">
    <source>
        <dbReference type="SAM" id="MobiDB-lite"/>
    </source>
</evidence>
<feature type="compositionally biased region" description="Low complexity" evidence="1">
    <location>
        <begin position="15"/>
        <end position="31"/>
    </location>
</feature>
<organism evidence="2 3">
    <name type="scientific">Penicillium citrinum</name>
    <dbReference type="NCBI Taxonomy" id="5077"/>
    <lineage>
        <taxon>Eukaryota</taxon>
        <taxon>Fungi</taxon>
        <taxon>Dikarya</taxon>
        <taxon>Ascomycota</taxon>
        <taxon>Pezizomycotina</taxon>
        <taxon>Eurotiomycetes</taxon>
        <taxon>Eurotiomycetidae</taxon>
        <taxon>Eurotiales</taxon>
        <taxon>Aspergillaceae</taxon>
        <taxon>Penicillium</taxon>
    </lineage>
</organism>
<dbReference type="RefSeq" id="XP_056502169.1">
    <property type="nucleotide sequence ID" value="XM_056642757.1"/>
</dbReference>
<feature type="region of interest" description="Disordered" evidence="1">
    <location>
        <begin position="64"/>
        <end position="112"/>
    </location>
</feature>
<dbReference type="AlphaFoldDB" id="A0A9W9TRR0"/>